<dbReference type="OrthoDB" id="4338738at2759"/>
<keyword evidence="2" id="KW-1185">Reference proteome</keyword>
<dbReference type="EMBL" id="PQXN01000068">
    <property type="protein sequence ID" value="TGO57212.1"/>
    <property type="molecule type" value="Genomic_DNA"/>
</dbReference>
<organism evidence="1 2">
    <name type="scientific">Botryotinia convoluta</name>
    <dbReference type="NCBI Taxonomy" id="54673"/>
    <lineage>
        <taxon>Eukaryota</taxon>
        <taxon>Fungi</taxon>
        <taxon>Dikarya</taxon>
        <taxon>Ascomycota</taxon>
        <taxon>Pezizomycotina</taxon>
        <taxon>Leotiomycetes</taxon>
        <taxon>Helotiales</taxon>
        <taxon>Sclerotiniaceae</taxon>
        <taxon>Botryotinia</taxon>
    </lineage>
</organism>
<dbReference type="Proteomes" id="UP000297527">
    <property type="component" value="Unassembled WGS sequence"/>
</dbReference>
<name>A0A4Z1ICE8_9HELO</name>
<gene>
    <name evidence="1" type="ORF">BCON_0068g00430</name>
</gene>
<comment type="caution">
    <text evidence="1">The sequence shown here is derived from an EMBL/GenBank/DDBJ whole genome shotgun (WGS) entry which is preliminary data.</text>
</comment>
<protein>
    <submittedName>
        <fullName evidence="1">Uncharacterized protein</fullName>
    </submittedName>
</protein>
<evidence type="ECO:0000313" key="1">
    <source>
        <dbReference type="EMBL" id="TGO57212.1"/>
    </source>
</evidence>
<reference evidence="1 2" key="1">
    <citation type="submission" date="2017-12" db="EMBL/GenBank/DDBJ databases">
        <title>Comparative genomics of Botrytis spp.</title>
        <authorList>
            <person name="Valero-Jimenez C.A."/>
            <person name="Tapia P."/>
            <person name="Veloso J."/>
            <person name="Silva-Moreno E."/>
            <person name="Staats M."/>
            <person name="Valdes J.H."/>
            <person name="Van Kan J.A.L."/>
        </authorList>
    </citation>
    <scope>NUCLEOTIDE SEQUENCE [LARGE SCALE GENOMIC DNA]</scope>
    <source>
        <strain evidence="1 2">MUCL11595</strain>
    </source>
</reference>
<accession>A0A4Z1ICE8</accession>
<proteinExistence type="predicted"/>
<evidence type="ECO:0000313" key="2">
    <source>
        <dbReference type="Proteomes" id="UP000297527"/>
    </source>
</evidence>
<sequence length="144" mass="16615">MEILGLSIKTNSEAHKLTGLILLSLTTYNNYHKKDDSLQEYVKKRTGDSEEALIEQFMAMDSTSVADFEDKDEDMLSAIRKSRSRLRKLNENRVSEKDASLAMIIRYHYNLVLSTYIESKCFVLYKVCDIFVGLESLNWVSQCL</sequence>
<dbReference type="AlphaFoldDB" id="A0A4Z1ICE8"/>